<dbReference type="Proteomes" id="UP000001946">
    <property type="component" value="Chromosome"/>
</dbReference>
<dbReference type="GO" id="GO:0010181">
    <property type="term" value="F:FMN binding"/>
    <property type="evidence" value="ECO:0007669"/>
    <property type="project" value="InterPro"/>
</dbReference>
<accession>Q24U90</accession>
<dbReference type="HOGENOM" id="CLU_119924_1_0_9"/>
<dbReference type="KEGG" id="dsy:DSY2613"/>
<proteinExistence type="predicted"/>
<dbReference type="Pfam" id="PF04205">
    <property type="entry name" value="FMN_bind"/>
    <property type="match status" value="1"/>
</dbReference>
<dbReference type="SMART" id="SM00900">
    <property type="entry name" value="FMN_bind"/>
    <property type="match status" value="1"/>
</dbReference>
<keyword evidence="3" id="KW-1185">Reference proteome</keyword>
<dbReference type="AlphaFoldDB" id="Q24U90"/>
<dbReference type="EMBL" id="AP008230">
    <property type="protein sequence ID" value="BAE84402.1"/>
    <property type="molecule type" value="Genomic_DNA"/>
</dbReference>
<dbReference type="STRING" id="138119.DSY2613"/>
<sequence length="189" mass="21030">MVLYPGFKSNFDDMRRNEMKKRLLIMVLWMITAGTLLACSPQTENAQFVEESKTRLIPGTYRAEFDQPDSRGWTPFLVMKINDEGKIAEVNFDYISTEGTLKTQDADYNQRMTAANGLGPKTYCPRFAKNLIIYQDPAQVDGITGATSSSQEFKQLAQAAYAAAEKGSQGTVYLSHIPEDSQESGEGDS</sequence>
<evidence type="ECO:0000259" key="1">
    <source>
        <dbReference type="SMART" id="SM00900"/>
    </source>
</evidence>
<dbReference type="InterPro" id="IPR007329">
    <property type="entry name" value="FMN-bd"/>
</dbReference>
<evidence type="ECO:0000313" key="2">
    <source>
        <dbReference type="EMBL" id="BAE84402.1"/>
    </source>
</evidence>
<reference evidence="2 3" key="1">
    <citation type="journal article" date="2006" name="J. Bacteriol.">
        <title>Complete genome sequence of the dehalorespiring bacterium Desulfitobacterium hafniense Y51 and comparison with Dehalococcoides ethenogenes 195.</title>
        <authorList>
            <person name="Nonaka H."/>
            <person name="Keresztes G."/>
            <person name="Shinoda Y."/>
            <person name="Ikenaga Y."/>
            <person name="Abe M."/>
            <person name="Naito K."/>
            <person name="Inatomi K."/>
            <person name="Furukawa K."/>
            <person name="Inui M."/>
            <person name="Yukawa H."/>
        </authorList>
    </citation>
    <scope>NUCLEOTIDE SEQUENCE [LARGE SCALE GENOMIC DNA]</scope>
    <source>
        <strain evidence="2 3">Y51</strain>
    </source>
</reference>
<gene>
    <name evidence="2" type="ordered locus">DSY2613</name>
</gene>
<dbReference type="Gene3D" id="3.90.1010.20">
    <property type="match status" value="1"/>
</dbReference>
<name>Q24U90_DESHY</name>
<protein>
    <recommendedName>
        <fullName evidence="1">FMN-binding domain-containing protein</fullName>
    </recommendedName>
</protein>
<dbReference type="eggNOG" id="COG4939">
    <property type="taxonomic scope" value="Bacteria"/>
</dbReference>
<evidence type="ECO:0000313" key="3">
    <source>
        <dbReference type="Proteomes" id="UP000001946"/>
    </source>
</evidence>
<dbReference type="GO" id="GO:0016020">
    <property type="term" value="C:membrane"/>
    <property type="evidence" value="ECO:0007669"/>
    <property type="project" value="InterPro"/>
</dbReference>
<organism evidence="2 3">
    <name type="scientific">Desulfitobacterium hafniense (strain Y51)</name>
    <dbReference type="NCBI Taxonomy" id="138119"/>
    <lineage>
        <taxon>Bacteria</taxon>
        <taxon>Bacillati</taxon>
        <taxon>Bacillota</taxon>
        <taxon>Clostridia</taxon>
        <taxon>Eubacteriales</taxon>
        <taxon>Desulfitobacteriaceae</taxon>
        <taxon>Desulfitobacterium</taxon>
    </lineage>
</organism>
<feature type="domain" description="FMN-binding" evidence="1">
    <location>
        <begin position="72"/>
        <end position="164"/>
    </location>
</feature>